<sequence length="352" mass="39364">MRQIGIDYANIGHVLSRTIFTADGQILLGRGVVLTAGFIAKLRNLGITALYIEDERFSDIVLKDVVSEETRREVLRSLKESTDVVRSGKKIDGKRIKDAVNQVIDEVMRNHNVLVSFPDIRTNENQLMAHSVQVCILSALLGVASSLDRYRLADLAVGALLHDLGMTVLSKELVIKPLQMMTAEERQAYYDHTLKGFELLRSNGNIPLTSAHVAFQHHEHIDGSGFPRNLQSDDIHLYGRITAVADTYDQLVNGNREGRKFLPHEACEFLMASAGSKLDVELVRLFLKNIAAYPTGASVRLSTGEIGVVVDQNNSMPMRPIIRVLEERSRVIEPIEYDLVSEKTMFIKEVML</sequence>
<dbReference type="AlphaFoldDB" id="A0A6I0F2I4"/>
<name>A0A6I0F2I4_9FIRM</name>
<evidence type="ECO:0000313" key="2">
    <source>
        <dbReference type="EMBL" id="KAB2952568.1"/>
    </source>
</evidence>
<dbReference type="RefSeq" id="WP_151619845.1">
    <property type="nucleotide sequence ID" value="NZ_WBXO01000005.1"/>
</dbReference>
<accession>A0A6I0F2I4</accession>
<reference evidence="2 3" key="1">
    <citation type="submission" date="2019-10" db="EMBL/GenBank/DDBJ databases">
        <title>Whole-genome sequence of the extremophile Heliorestis acidaminivorans DSM 24790.</title>
        <authorList>
            <person name="Kyndt J.A."/>
            <person name="Meyer T.E."/>
        </authorList>
    </citation>
    <scope>NUCLEOTIDE SEQUENCE [LARGE SCALE GENOMIC DNA]</scope>
    <source>
        <strain evidence="2 3">DSM 24790</strain>
    </source>
</reference>
<evidence type="ECO:0000259" key="1">
    <source>
        <dbReference type="PROSITE" id="PS51832"/>
    </source>
</evidence>
<dbReference type="PANTHER" id="PTHR43155:SF2">
    <property type="entry name" value="CYCLIC DI-GMP PHOSPHODIESTERASE PA4108"/>
    <property type="match status" value="1"/>
</dbReference>
<keyword evidence="3" id="KW-1185">Reference proteome</keyword>
<protein>
    <submittedName>
        <fullName evidence="2">HD domain-containing protein</fullName>
    </submittedName>
</protein>
<dbReference type="Gene3D" id="1.10.3210.10">
    <property type="entry name" value="Hypothetical protein af1432"/>
    <property type="match status" value="1"/>
</dbReference>
<dbReference type="EMBL" id="WBXO01000005">
    <property type="protein sequence ID" value="KAB2952568.1"/>
    <property type="molecule type" value="Genomic_DNA"/>
</dbReference>
<organism evidence="2 3">
    <name type="scientific">Heliorestis acidaminivorans</name>
    <dbReference type="NCBI Taxonomy" id="553427"/>
    <lineage>
        <taxon>Bacteria</taxon>
        <taxon>Bacillati</taxon>
        <taxon>Bacillota</taxon>
        <taxon>Clostridia</taxon>
        <taxon>Eubacteriales</taxon>
        <taxon>Heliobacteriaceae</taxon>
        <taxon>Heliorestis</taxon>
    </lineage>
</organism>
<comment type="caution">
    <text evidence="2">The sequence shown here is derived from an EMBL/GenBank/DDBJ whole genome shotgun (WGS) entry which is preliminary data.</text>
</comment>
<gene>
    <name evidence="2" type="ORF">F9B85_07845</name>
</gene>
<evidence type="ECO:0000313" key="3">
    <source>
        <dbReference type="Proteomes" id="UP000468766"/>
    </source>
</evidence>
<dbReference type="Proteomes" id="UP000468766">
    <property type="component" value="Unassembled WGS sequence"/>
</dbReference>
<dbReference type="InterPro" id="IPR003607">
    <property type="entry name" value="HD/PDEase_dom"/>
</dbReference>
<dbReference type="SMART" id="SM00471">
    <property type="entry name" value="HDc"/>
    <property type="match status" value="1"/>
</dbReference>
<dbReference type="OrthoDB" id="9804747at2"/>
<dbReference type="PANTHER" id="PTHR43155">
    <property type="entry name" value="CYCLIC DI-GMP PHOSPHODIESTERASE PA4108-RELATED"/>
    <property type="match status" value="1"/>
</dbReference>
<dbReference type="CDD" id="cd00077">
    <property type="entry name" value="HDc"/>
    <property type="match status" value="1"/>
</dbReference>
<dbReference type="PROSITE" id="PS51832">
    <property type="entry name" value="HD_GYP"/>
    <property type="match status" value="1"/>
</dbReference>
<feature type="domain" description="HD-GYP" evidence="1">
    <location>
        <begin position="105"/>
        <end position="302"/>
    </location>
</feature>
<dbReference type="SUPFAM" id="SSF109604">
    <property type="entry name" value="HD-domain/PDEase-like"/>
    <property type="match status" value="1"/>
</dbReference>
<proteinExistence type="predicted"/>
<dbReference type="Pfam" id="PF13487">
    <property type="entry name" value="HD_5"/>
    <property type="match status" value="1"/>
</dbReference>
<dbReference type="InterPro" id="IPR037522">
    <property type="entry name" value="HD_GYP_dom"/>
</dbReference>